<dbReference type="Proteomes" id="UP000076577">
    <property type="component" value="Unassembled WGS sequence"/>
</dbReference>
<dbReference type="PANTHER" id="PTHR28026:SF9">
    <property type="entry name" value="2-HYDROXY-PALMITIC ACID DIOXYGENASE MPO1"/>
    <property type="match status" value="1"/>
</dbReference>
<evidence type="ECO:0000256" key="1">
    <source>
        <dbReference type="SAM" id="Phobius"/>
    </source>
</evidence>
<evidence type="ECO:0008006" key="4">
    <source>
        <dbReference type="Google" id="ProtNLM"/>
    </source>
</evidence>
<keyword evidence="3" id="KW-1185">Reference proteome</keyword>
<sequence>MSISEATGRRVDRLLGEYGESHQNHKNKAIHWICVPVIFWTVTALFWSIPVPSGFSAISPWLNWCTIGLGLSIIYYLSLSITLAVGMAVFSAVMIWITVTYEQFGLGVPLWQAALAIFVIAWVGQFIGHIIEGKKPSFFKDVQFLMVGPAWLMHFLYKKVGIPY</sequence>
<dbReference type="Pfam" id="PF06127">
    <property type="entry name" value="Mpo1-like"/>
    <property type="match status" value="1"/>
</dbReference>
<dbReference type="InterPro" id="IPR009305">
    <property type="entry name" value="Mpo1-like"/>
</dbReference>
<name>A0A165YFV3_9HYPH</name>
<dbReference type="STRING" id="989403.SAMN05421798_101717"/>
<accession>A0A165YFV3</accession>
<protein>
    <recommendedName>
        <fullName evidence="4">DUF962 domain-containing protein</fullName>
    </recommendedName>
</protein>
<reference evidence="2 3" key="1">
    <citation type="journal article" date="2016" name="Front. Microbiol.">
        <title>Comparative Genomic Analysis Reveals a Diverse Repertoire of Genes Involved in Prokaryote-Eukaryote Interactions within the Pseudovibrio Genus.</title>
        <authorList>
            <person name="Romano S."/>
            <person name="Fernandez-Guerra A."/>
            <person name="Reen F.J."/>
            <person name="Glockner F.O."/>
            <person name="Crowley S.P."/>
            <person name="O'Sullivan O."/>
            <person name="Cotter P.D."/>
            <person name="Adams C."/>
            <person name="Dobson A.D."/>
            <person name="O'Gara F."/>
        </authorList>
    </citation>
    <scope>NUCLEOTIDE SEQUENCE [LARGE SCALE GENOMIC DNA]</scope>
    <source>
        <strain evidence="2 3">Ad2</strain>
    </source>
</reference>
<feature type="transmembrane region" description="Helical" evidence="1">
    <location>
        <begin position="29"/>
        <end position="49"/>
    </location>
</feature>
<dbReference type="PATRIC" id="fig|989403.3.peg.2479"/>
<gene>
    <name evidence="2" type="ORF">PsAD2_02324</name>
</gene>
<dbReference type="EMBL" id="LMCB01000017">
    <property type="protein sequence ID" value="KZL18808.1"/>
    <property type="molecule type" value="Genomic_DNA"/>
</dbReference>
<evidence type="ECO:0000313" key="2">
    <source>
        <dbReference type="EMBL" id="KZL18808.1"/>
    </source>
</evidence>
<comment type="caution">
    <text evidence="2">The sequence shown here is derived from an EMBL/GenBank/DDBJ whole genome shotgun (WGS) entry which is preliminary data.</text>
</comment>
<evidence type="ECO:0000313" key="3">
    <source>
        <dbReference type="Proteomes" id="UP000076577"/>
    </source>
</evidence>
<proteinExistence type="predicted"/>
<dbReference type="AlphaFoldDB" id="A0A165YFV3"/>
<dbReference type="PANTHER" id="PTHR28026">
    <property type="entry name" value="DUF962 DOMAIN PROTEIN (AFU_ORTHOLOGUE AFUA_8G05310)"/>
    <property type="match status" value="1"/>
</dbReference>
<dbReference type="GO" id="GO:0016020">
    <property type="term" value="C:membrane"/>
    <property type="evidence" value="ECO:0007669"/>
    <property type="project" value="GOC"/>
</dbReference>
<keyword evidence="1" id="KW-1133">Transmembrane helix</keyword>
<keyword evidence="1" id="KW-0472">Membrane</keyword>
<dbReference type="RefSeq" id="WP_068005985.1">
    <property type="nucleotide sequence ID" value="NZ_FOFM01000001.1"/>
</dbReference>
<organism evidence="2 3">
    <name type="scientific">Pseudovibrio axinellae</name>
    <dbReference type="NCBI Taxonomy" id="989403"/>
    <lineage>
        <taxon>Bacteria</taxon>
        <taxon>Pseudomonadati</taxon>
        <taxon>Pseudomonadota</taxon>
        <taxon>Alphaproteobacteria</taxon>
        <taxon>Hyphomicrobiales</taxon>
        <taxon>Stappiaceae</taxon>
        <taxon>Pseudovibrio</taxon>
    </lineage>
</organism>
<keyword evidence="1" id="KW-0812">Transmembrane</keyword>
<feature type="transmembrane region" description="Helical" evidence="1">
    <location>
        <begin position="110"/>
        <end position="131"/>
    </location>
</feature>
<dbReference type="OrthoDB" id="5515308at2"/>
<dbReference type="GO" id="GO:0046521">
    <property type="term" value="P:sphingoid catabolic process"/>
    <property type="evidence" value="ECO:0007669"/>
    <property type="project" value="TreeGrafter"/>
</dbReference>